<reference evidence="3" key="1">
    <citation type="journal article" date="2017" name="Front. Plant Sci.">
        <title>Climate Clever Clovers: New Paradigm to Reduce the Environmental Footprint of Ruminants by Breeding Low Methanogenic Forages Utilizing Haplotype Variation.</title>
        <authorList>
            <person name="Kaur P."/>
            <person name="Appels R."/>
            <person name="Bayer P.E."/>
            <person name="Keeble-Gagnere G."/>
            <person name="Wang J."/>
            <person name="Hirakawa H."/>
            <person name="Shirasawa K."/>
            <person name="Vercoe P."/>
            <person name="Stefanova K."/>
            <person name="Durmic Z."/>
            <person name="Nichols P."/>
            <person name="Revell C."/>
            <person name="Isobe S.N."/>
            <person name="Edwards D."/>
            <person name="Erskine W."/>
        </authorList>
    </citation>
    <scope>NUCLEOTIDE SEQUENCE [LARGE SCALE GENOMIC DNA]</scope>
    <source>
        <strain evidence="3">cv. Daliak</strain>
    </source>
</reference>
<dbReference type="Pfam" id="PF00646">
    <property type="entry name" value="F-box"/>
    <property type="match status" value="1"/>
</dbReference>
<dbReference type="SUPFAM" id="SSF81383">
    <property type="entry name" value="F-box domain"/>
    <property type="match status" value="1"/>
</dbReference>
<dbReference type="AlphaFoldDB" id="A0A2Z6M450"/>
<protein>
    <recommendedName>
        <fullName evidence="1">F-box domain-containing protein</fullName>
    </recommendedName>
</protein>
<dbReference type="SUPFAM" id="SSF50965">
    <property type="entry name" value="Galactose oxidase, central domain"/>
    <property type="match status" value="1"/>
</dbReference>
<dbReference type="Pfam" id="PF07734">
    <property type="entry name" value="FBA_1"/>
    <property type="match status" value="1"/>
</dbReference>
<organism evidence="2 3">
    <name type="scientific">Trifolium subterraneum</name>
    <name type="common">Subterranean clover</name>
    <dbReference type="NCBI Taxonomy" id="3900"/>
    <lineage>
        <taxon>Eukaryota</taxon>
        <taxon>Viridiplantae</taxon>
        <taxon>Streptophyta</taxon>
        <taxon>Embryophyta</taxon>
        <taxon>Tracheophyta</taxon>
        <taxon>Spermatophyta</taxon>
        <taxon>Magnoliopsida</taxon>
        <taxon>eudicotyledons</taxon>
        <taxon>Gunneridae</taxon>
        <taxon>Pentapetalae</taxon>
        <taxon>rosids</taxon>
        <taxon>fabids</taxon>
        <taxon>Fabales</taxon>
        <taxon>Fabaceae</taxon>
        <taxon>Papilionoideae</taxon>
        <taxon>50 kb inversion clade</taxon>
        <taxon>NPAAA clade</taxon>
        <taxon>Hologalegina</taxon>
        <taxon>IRL clade</taxon>
        <taxon>Trifolieae</taxon>
        <taxon>Trifolium</taxon>
    </lineage>
</organism>
<evidence type="ECO:0000259" key="1">
    <source>
        <dbReference type="PROSITE" id="PS50181"/>
    </source>
</evidence>
<dbReference type="EMBL" id="DF973298">
    <property type="protein sequence ID" value="GAU24913.1"/>
    <property type="molecule type" value="Genomic_DNA"/>
</dbReference>
<gene>
    <name evidence="2" type="ORF">TSUD_116380</name>
</gene>
<dbReference type="Gene3D" id="1.20.1280.50">
    <property type="match status" value="1"/>
</dbReference>
<accession>A0A2Z6M450</accession>
<dbReference type="PANTHER" id="PTHR31672:SF13">
    <property type="entry name" value="F-BOX PROTEIN CPR30-LIKE"/>
    <property type="match status" value="1"/>
</dbReference>
<dbReference type="PANTHER" id="PTHR31672">
    <property type="entry name" value="BNACNNG10540D PROTEIN"/>
    <property type="match status" value="1"/>
</dbReference>
<sequence length="392" mass="44511">MVSDKTIQTLISPSPSLPYLPVELIPGVLSRLPVKSLLQFRCVCKSWKSLISDPNFAKKHLSLSTTHSIHCISYPSGHVLNPDKHVLKSYSLDSSVMTNQTQFPQTTQLPLSRQCFVYFDGSCNGILCFSEVGRDYVLVRLWNPAIRKFKELPSITEQQDINFGHSKLMSGFGYDPISDNYKAVFVLRGFKYVDYSRNYFCKNKVKVHTLGTNSWKSVSDFPFVGLSVLHSGQYVSGTINWLVSTGTRQNAHFIASLGQCFIASFDLGKESYQKVLLLDDYGEVDKYTLHLSVFRDCLCLISGEDVWVMKEYGNKESWTKLFTISYLRDPRTSSYSYLGATNVFEDGQVLLVCEGYDTWKYISYHCKNDTAKCIEFEITLEACIESLISPCF</sequence>
<dbReference type="PROSITE" id="PS50181">
    <property type="entry name" value="FBOX"/>
    <property type="match status" value="1"/>
</dbReference>
<dbReference type="OrthoDB" id="1432367at2759"/>
<evidence type="ECO:0000313" key="3">
    <source>
        <dbReference type="Proteomes" id="UP000242715"/>
    </source>
</evidence>
<dbReference type="Proteomes" id="UP000242715">
    <property type="component" value="Unassembled WGS sequence"/>
</dbReference>
<dbReference type="CDD" id="cd22157">
    <property type="entry name" value="F-box_AtFBW1-like"/>
    <property type="match status" value="1"/>
</dbReference>
<dbReference type="InterPro" id="IPR036047">
    <property type="entry name" value="F-box-like_dom_sf"/>
</dbReference>
<feature type="domain" description="F-box" evidence="1">
    <location>
        <begin position="14"/>
        <end position="60"/>
    </location>
</feature>
<dbReference type="InterPro" id="IPR011043">
    <property type="entry name" value="Gal_Oxase/kelch_b-propeller"/>
</dbReference>
<evidence type="ECO:0000313" key="2">
    <source>
        <dbReference type="EMBL" id="GAU24913.1"/>
    </source>
</evidence>
<dbReference type="InterPro" id="IPR001810">
    <property type="entry name" value="F-box_dom"/>
</dbReference>
<dbReference type="SMART" id="SM00256">
    <property type="entry name" value="FBOX"/>
    <property type="match status" value="1"/>
</dbReference>
<dbReference type="NCBIfam" id="TIGR01640">
    <property type="entry name" value="F_box_assoc_1"/>
    <property type="match status" value="1"/>
</dbReference>
<dbReference type="InterPro" id="IPR050796">
    <property type="entry name" value="SCF_F-box_component"/>
</dbReference>
<dbReference type="InterPro" id="IPR017451">
    <property type="entry name" value="F-box-assoc_interact_dom"/>
</dbReference>
<dbReference type="InterPro" id="IPR006527">
    <property type="entry name" value="F-box-assoc_dom_typ1"/>
</dbReference>
<name>A0A2Z6M450_TRISU</name>
<keyword evidence="3" id="KW-1185">Reference proteome</keyword>
<proteinExistence type="predicted"/>